<dbReference type="Gene3D" id="3.40.50.300">
    <property type="entry name" value="P-loop containing nucleotide triphosphate hydrolases"/>
    <property type="match status" value="1"/>
</dbReference>
<sequence length="335" mass="38354">MVKKFKLEDVNYCFLTYSNCPLSFDPQLIIDAVTGAGAVYRLGREEHQNGVPHFHCFVWWQSGPFSHHDAGQLFFVGGRRANIKRCKANPGRRWDYVGKHAGKKEGHYIIGDQCERPGGDQVPAQRSESDRWGEIIAAETREEFWEKLAALAPKQLGCNYGSLKLYAEDHYRQDAAEYVSPEGTWRLPEILAEWADDYASGGYTGRPKGLVLFGETRLGKTVWARSLGPHCYFGGLFNLDDLTEGVRYAIFDDISGGFSYFPSYKQWLGGQFQFSVTDKYKHKRTVAWGKPSIWICNTDPREDFYKLGSSPDFKWMEENCIFYEVKEPIFHANTE</sequence>
<feature type="domain" description="Geminivirus AL1 replication-associated protein central" evidence="4">
    <location>
        <begin position="127"/>
        <end position="223"/>
    </location>
</feature>
<dbReference type="Proteomes" id="UP000678807">
    <property type="component" value="Segment"/>
</dbReference>
<dbReference type="Pfam" id="PF08283">
    <property type="entry name" value="Gemini_AL1_M"/>
    <property type="match status" value="1"/>
</dbReference>
<reference evidence="5" key="1">
    <citation type="submission" date="2019-02" db="EMBL/GenBank/DDBJ databases">
        <title>Genomoviruses associated with Mojave and Sonoran Desert tortoise.</title>
        <authorList>
            <person name="Orton J."/>
            <person name="Morales M."/>
            <person name="Dolby G.A."/>
            <person name="Schmidlin K."/>
            <person name="Fontenele R.S."/>
            <person name="Kraberger S."/>
            <person name="Webster T."/>
            <person name="Wilson M."/>
            <person name="Kusumi K."/>
            <person name="Varsani A."/>
        </authorList>
    </citation>
    <scope>NUCLEOTIDE SEQUENCE</scope>
    <source>
        <strain evidence="5">Tor_153</strain>
    </source>
</reference>
<evidence type="ECO:0000259" key="4">
    <source>
        <dbReference type="Pfam" id="PF08283"/>
    </source>
</evidence>
<organism evidence="5 6">
    <name type="scientific">Tortoise genomovirus 13</name>
    <dbReference type="NCBI Taxonomy" id="2582874"/>
    <lineage>
        <taxon>Viruses</taxon>
        <taxon>Monodnaviria</taxon>
        <taxon>Shotokuvirae</taxon>
        <taxon>Cressdnaviricota</taxon>
        <taxon>Repensiviricetes</taxon>
        <taxon>Geplafuvirales</taxon>
        <taxon>Genomoviridae</taxon>
        <taxon>Gemykolovirus</taxon>
        <taxon>Gemykolovirus gopha2</taxon>
    </lineage>
</organism>
<protein>
    <recommendedName>
        <fullName evidence="2">Replication-associated protein</fullName>
    </recommendedName>
</protein>
<keyword evidence="6" id="KW-1185">Reference proteome</keyword>
<keyword evidence="3" id="KW-1048">Host nucleus</keyword>
<gene>
    <name evidence="5" type="primary">rep</name>
</gene>
<evidence type="ECO:0000256" key="3">
    <source>
        <dbReference type="ARBA" id="ARBA00022562"/>
    </source>
</evidence>
<comment type="subcellular location">
    <subcellularLocation>
        <location evidence="1">Host nucleus</location>
    </subcellularLocation>
</comment>
<dbReference type="Gene3D" id="3.40.1310.20">
    <property type="match status" value="1"/>
</dbReference>
<dbReference type="GO" id="GO:0005198">
    <property type="term" value="F:structural molecule activity"/>
    <property type="evidence" value="ECO:0007669"/>
    <property type="project" value="InterPro"/>
</dbReference>
<evidence type="ECO:0000313" key="5">
    <source>
        <dbReference type="EMBL" id="QCS37572.1"/>
    </source>
</evidence>
<evidence type="ECO:0000256" key="2">
    <source>
        <dbReference type="ARBA" id="ARBA00014531"/>
    </source>
</evidence>
<dbReference type="PRINTS" id="PR00228">
    <property type="entry name" value="GEMCOATCLVL1"/>
</dbReference>
<accession>A0A4P8W847</accession>
<dbReference type="InterPro" id="IPR022692">
    <property type="entry name" value="Gemini_AL1_REP_central"/>
</dbReference>
<dbReference type="EMBL" id="MK570213">
    <property type="protein sequence ID" value="QCS37572.1"/>
    <property type="molecule type" value="Genomic_DNA"/>
</dbReference>
<name>A0A4P8W847_9VIRU</name>
<dbReference type="GO" id="GO:0042025">
    <property type="term" value="C:host cell nucleus"/>
    <property type="evidence" value="ECO:0007669"/>
    <property type="project" value="UniProtKB-SubCell"/>
</dbReference>
<dbReference type="GO" id="GO:0016888">
    <property type="term" value="F:DNA endonuclease activity, producing 5'-phosphomonoesters"/>
    <property type="evidence" value="ECO:0007669"/>
    <property type="project" value="InterPro"/>
</dbReference>
<dbReference type="InterPro" id="IPR001301">
    <property type="entry name" value="Gemini_AL1_CLV"/>
</dbReference>
<proteinExistence type="predicted"/>
<dbReference type="InterPro" id="IPR027417">
    <property type="entry name" value="P-loop_NTPase"/>
</dbReference>
<evidence type="ECO:0000256" key="1">
    <source>
        <dbReference type="ARBA" id="ARBA00004147"/>
    </source>
</evidence>
<dbReference type="KEGG" id="vg:80536358"/>
<dbReference type="GeneID" id="80536358"/>
<dbReference type="RefSeq" id="YP_010798239.1">
    <property type="nucleotide sequence ID" value="NC_076377.1"/>
</dbReference>
<dbReference type="SUPFAM" id="SSF55464">
    <property type="entry name" value="Origin of replication-binding domain, RBD-like"/>
    <property type="match status" value="1"/>
</dbReference>
<evidence type="ECO:0000313" key="6">
    <source>
        <dbReference type="Proteomes" id="UP000678807"/>
    </source>
</evidence>